<proteinExistence type="inferred from homology"/>
<keyword evidence="3 6" id="KW-1133">Transmembrane helix</keyword>
<accession>A0AAJ0BBE9</accession>
<feature type="transmembrane region" description="Helical" evidence="6">
    <location>
        <begin position="12"/>
        <end position="37"/>
    </location>
</feature>
<dbReference type="Pfam" id="PF08592">
    <property type="entry name" value="Anthrone_oxy"/>
    <property type="match status" value="1"/>
</dbReference>
<evidence type="ECO:0000256" key="3">
    <source>
        <dbReference type="ARBA" id="ARBA00022989"/>
    </source>
</evidence>
<keyword evidence="2 6" id="KW-0812">Transmembrane</keyword>
<gene>
    <name evidence="7" type="ORF">QBC47DRAFT_414094</name>
</gene>
<comment type="caution">
    <text evidence="7">The sequence shown here is derived from an EMBL/GenBank/DDBJ whole genome shotgun (WGS) entry which is preliminary data.</text>
</comment>
<protein>
    <recommendedName>
        <fullName evidence="9">DUF1772-domain-containing protein</fullName>
    </recommendedName>
</protein>
<organism evidence="7 8">
    <name type="scientific">Echria macrotheca</name>
    <dbReference type="NCBI Taxonomy" id="438768"/>
    <lineage>
        <taxon>Eukaryota</taxon>
        <taxon>Fungi</taxon>
        <taxon>Dikarya</taxon>
        <taxon>Ascomycota</taxon>
        <taxon>Pezizomycotina</taxon>
        <taxon>Sordariomycetes</taxon>
        <taxon>Sordariomycetidae</taxon>
        <taxon>Sordariales</taxon>
        <taxon>Schizotheciaceae</taxon>
        <taxon>Echria</taxon>
    </lineage>
</organism>
<dbReference type="Proteomes" id="UP001239445">
    <property type="component" value="Unassembled WGS sequence"/>
</dbReference>
<evidence type="ECO:0000256" key="4">
    <source>
        <dbReference type="ARBA" id="ARBA00023136"/>
    </source>
</evidence>
<sequence length="177" mass="19002">MDTTKLHKPAQLTALLLSTTLSGASLAISTLLIPRLLESPTDLMLRQWLSTYTSGRRAIVPLTLVASSAYFYLSFVTPPPIKRVYGLAGALCFGIVPYTVLFMRGTNGKIMGRVDEQGVKMVAKGEGEGEGGDVWAKGDGGKPEGSKYLVDWWATLNFGRGVMLFASSVVGLTAALW</sequence>
<dbReference type="PANTHER" id="PTHR35042:SF1">
    <property type="entry name" value="DUF1772-DOMAIN-CONTAINING PROTEIN"/>
    <property type="match status" value="1"/>
</dbReference>
<evidence type="ECO:0008006" key="9">
    <source>
        <dbReference type="Google" id="ProtNLM"/>
    </source>
</evidence>
<keyword evidence="4 6" id="KW-0472">Membrane</keyword>
<evidence type="ECO:0000256" key="1">
    <source>
        <dbReference type="ARBA" id="ARBA00004141"/>
    </source>
</evidence>
<comment type="subcellular location">
    <subcellularLocation>
        <location evidence="1">Membrane</location>
        <topology evidence="1">Multi-pass membrane protein</topology>
    </subcellularLocation>
</comment>
<evidence type="ECO:0000256" key="5">
    <source>
        <dbReference type="ARBA" id="ARBA00034313"/>
    </source>
</evidence>
<dbReference type="InterPro" id="IPR013901">
    <property type="entry name" value="Anthrone_oxy"/>
</dbReference>
<name>A0AAJ0BBE9_9PEZI</name>
<dbReference type="GO" id="GO:0016020">
    <property type="term" value="C:membrane"/>
    <property type="evidence" value="ECO:0007669"/>
    <property type="project" value="UniProtKB-SubCell"/>
</dbReference>
<comment type="similarity">
    <text evidence="5">Belongs to the anthrone oxygenase family.</text>
</comment>
<dbReference type="AlphaFoldDB" id="A0AAJ0BBE9"/>
<dbReference type="PANTHER" id="PTHR35042">
    <property type="entry name" value="ANTHRONE OXYGENASE ENCC"/>
    <property type="match status" value="1"/>
</dbReference>
<feature type="transmembrane region" description="Helical" evidence="6">
    <location>
        <begin position="58"/>
        <end position="78"/>
    </location>
</feature>
<evidence type="ECO:0000256" key="2">
    <source>
        <dbReference type="ARBA" id="ARBA00022692"/>
    </source>
</evidence>
<evidence type="ECO:0000313" key="7">
    <source>
        <dbReference type="EMBL" id="KAK1755195.1"/>
    </source>
</evidence>
<evidence type="ECO:0000313" key="8">
    <source>
        <dbReference type="Proteomes" id="UP001239445"/>
    </source>
</evidence>
<dbReference type="EMBL" id="MU839834">
    <property type="protein sequence ID" value="KAK1755195.1"/>
    <property type="molecule type" value="Genomic_DNA"/>
</dbReference>
<feature type="transmembrane region" description="Helical" evidence="6">
    <location>
        <begin position="84"/>
        <end position="103"/>
    </location>
</feature>
<keyword evidence="8" id="KW-1185">Reference proteome</keyword>
<evidence type="ECO:0000256" key="6">
    <source>
        <dbReference type="SAM" id="Phobius"/>
    </source>
</evidence>
<reference evidence="7" key="1">
    <citation type="submission" date="2023-06" db="EMBL/GenBank/DDBJ databases">
        <title>Genome-scale phylogeny and comparative genomics of the fungal order Sordariales.</title>
        <authorList>
            <consortium name="Lawrence Berkeley National Laboratory"/>
            <person name="Hensen N."/>
            <person name="Bonometti L."/>
            <person name="Westerberg I."/>
            <person name="Brannstrom I.O."/>
            <person name="Guillou S."/>
            <person name="Cros-Aarteil S."/>
            <person name="Calhoun S."/>
            <person name="Haridas S."/>
            <person name="Kuo A."/>
            <person name="Mondo S."/>
            <person name="Pangilinan J."/>
            <person name="Riley R."/>
            <person name="Labutti K."/>
            <person name="Andreopoulos B."/>
            <person name="Lipzen A."/>
            <person name="Chen C."/>
            <person name="Yanf M."/>
            <person name="Daum C."/>
            <person name="Ng V."/>
            <person name="Clum A."/>
            <person name="Steindorff A."/>
            <person name="Ohm R."/>
            <person name="Martin F."/>
            <person name="Silar P."/>
            <person name="Natvig D."/>
            <person name="Lalanne C."/>
            <person name="Gautier V."/>
            <person name="Ament-Velasquez S.L."/>
            <person name="Kruys A."/>
            <person name="Hutchinson M.I."/>
            <person name="Powell A.J."/>
            <person name="Barry K."/>
            <person name="Miller A.N."/>
            <person name="Grigoriev I.V."/>
            <person name="Debuchy R."/>
            <person name="Gladieux P."/>
            <person name="Thoren M.H."/>
            <person name="Johannesson H."/>
        </authorList>
    </citation>
    <scope>NUCLEOTIDE SEQUENCE</scope>
    <source>
        <strain evidence="7">PSN4</strain>
    </source>
</reference>